<evidence type="ECO:0000313" key="1">
    <source>
        <dbReference type="EMBL" id="EYF05302.1"/>
    </source>
</evidence>
<reference evidence="1 2" key="1">
    <citation type="submission" date="2013-05" db="EMBL/GenBank/DDBJ databases">
        <title>Genome assembly of Chondromyces apiculatus DSM 436.</title>
        <authorList>
            <person name="Sharma G."/>
            <person name="Khatri I."/>
            <person name="Kaur C."/>
            <person name="Mayilraj S."/>
            <person name="Subramanian S."/>
        </authorList>
    </citation>
    <scope>NUCLEOTIDE SEQUENCE [LARGE SCALE GENOMIC DNA]</scope>
    <source>
        <strain evidence="1 2">DSM 436</strain>
    </source>
</reference>
<gene>
    <name evidence="1" type="ORF">CAP_3443</name>
</gene>
<dbReference type="eggNOG" id="COG5297">
    <property type="taxonomic scope" value="Bacteria"/>
</dbReference>
<dbReference type="eggNOG" id="COG2010">
    <property type="taxonomic scope" value="Bacteria"/>
</dbReference>
<name>A0A017T8J1_9BACT</name>
<keyword evidence="2" id="KW-1185">Reference proteome</keyword>
<proteinExistence type="predicted"/>
<accession>A0A017T8J1</accession>
<dbReference type="AlphaFoldDB" id="A0A017T8J1"/>
<protein>
    <submittedName>
        <fullName evidence="1">Cellulose-binding domain protein</fullName>
    </submittedName>
</protein>
<comment type="caution">
    <text evidence="1">The sequence shown here is derived from an EMBL/GenBank/DDBJ whole genome shotgun (WGS) entry which is preliminary data.</text>
</comment>
<sequence length="794" mass="89670">MIPSPGAPCAAPDEDDMPRGRRLHSYLGAAGLATLATMGAVAGSGCSGSSADEACVSDEMYFAEQTWSQVLNASCIGCHNPQGIAGNTSLVLKNSSEAGFLSANMEIFKQVATLEQGGESLVLLKPTQKVSHGGGNVIKEGSKEYEILTEMVRRYKEPSACETDTTAFFQGVQLASAPETLRMAALELLGRLPTEAEEKAVDEGGMEALDVILDQYLHEEAFYIRLKEIYGDVFNTDRYLMGEDAMGVIQSNRAMEGYEPRWYNGLQYDEALIEKYGAESWSDLVNTLRRYTVQGVAREPLELVAHVVRNDRPFTEILTADYMLVNPFSAKAYQIEAEFQNEADPTEFVEVKREGYPHSGVISSEMWLARHPTSETNLNRHRSRMVYQAFLGTDILKLAERRLDTSSVADFNPTRNNINCTVCHFNVDPVAGFFQKFGQVGNYNPERQWPETLIPPGFNGQSMVQDDFPTANVWGVQRLAYDPRFALAQIYNVLTGVTGQKQLLAPAPGEDNFENKFQAYLAQYYMFNEIADEFIASDYDIRLVFKALIKSPYFRARNFGGDLTPERQQELSQLTSSRFLTPEQLHRKIWAVSGYPWREGRFGTNYLLSTERYKLLYGGVDHLDVLQRIGEPNGIMANVSDRMANEMSCRSVPRDFSLPQEERLLFPNVDVSFEPQDRNGFDVDPAIDAIKQNIQYLHKRVLGESLDISHPEIERTYQLFLATWQEGVKGMAKAEDDPERISRDLPGDCHVNEEFWTSKPLPEEMRINGDETYTIRAWMAVMTYMLSDYRFLYQ</sequence>
<dbReference type="Proteomes" id="UP000019678">
    <property type="component" value="Unassembled WGS sequence"/>
</dbReference>
<dbReference type="EMBL" id="ASRX01000025">
    <property type="protein sequence ID" value="EYF05302.1"/>
    <property type="molecule type" value="Genomic_DNA"/>
</dbReference>
<organism evidence="1 2">
    <name type="scientific">Chondromyces apiculatus DSM 436</name>
    <dbReference type="NCBI Taxonomy" id="1192034"/>
    <lineage>
        <taxon>Bacteria</taxon>
        <taxon>Pseudomonadati</taxon>
        <taxon>Myxococcota</taxon>
        <taxon>Polyangia</taxon>
        <taxon>Polyangiales</taxon>
        <taxon>Polyangiaceae</taxon>
        <taxon>Chondromyces</taxon>
    </lineage>
</organism>
<evidence type="ECO:0000313" key="2">
    <source>
        <dbReference type="Proteomes" id="UP000019678"/>
    </source>
</evidence>
<dbReference type="STRING" id="1192034.CAP_3443"/>